<dbReference type="Pfam" id="PF13343">
    <property type="entry name" value="SBP_bac_6"/>
    <property type="match status" value="1"/>
</dbReference>
<dbReference type="Proteomes" id="UP001597296">
    <property type="component" value="Unassembled WGS sequence"/>
</dbReference>
<protein>
    <submittedName>
        <fullName evidence="3">ABC transporter substrate-binding protein</fullName>
    </submittedName>
</protein>
<dbReference type="PANTHER" id="PTHR30006">
    <property type="entry name" value="THIAMINE-BINDING PERIPLASMIC PROTEIN-RELATED"/>
    <property type="match status" value="1"/>
</dbReference>
<dbReference type="PANTHER" id="PTHR30006:SF24">
    <property type="entry name" value="SLL0237 PROTEIN"/>
    <property type="match status" value="1"/>
</dbReference>
<evidence type="ECO:0000313" key="4">
    <source>
        <dbReference type="Proteomes" id="UP001597296"/>
    </source>
</evidence>
<dbReference type="EMBL" id="JBHUIY010000026">
    <property type="protein sequence ID" value="MFD2234687.1"/>
    <property type="molecule type" value="Genomic_DNA"/>
</dbReference>
<sequence>MTLLLAAFWLALAGPAAAETLRVLTSYPPEMIELYQQAFARVRPDLTLEVEYDHGGGALKTLRSPDQGGIDVWWAPAANAFPVLAREGGLQKLPGLEAGIETSLRGVALGDPARGLLPFELAGYGLALRADRLAARGLPLPARWDDLAKPIYAGQIALPVPSAIGYAPPMLETLLQERGWEQGWATWAEIAANATLVDAGGGVAVLNELLDGDRSIALTMDFFVRPLRKEGKPLTFTYPAPTLLSPAHVGIPVKAPHPEAARALVAFLLSDQGQTLLFDPAVSRLPVRRAVYAEAPADVARPFDPQAAGGRFDPALANARQAAVTALFDEWIAVRHAKLQSLFAAIHAAEAKGDRGRAALARAALAHPPLTAAAAADPALNALLRNPDSAEAKTIRAGWRSEADQTIEHAFAALH</sequence>
<keyword evidence="4" id="KW-1185">Reference proteome</keyword>
<evidence type="ECO:0000313" key="3">
    <source>
        <dbReference type="EMBL" id="MFD2234687.1"/>
    </source>
</evidence>
<dbReference type="RefSeq" id="WP_377317151.1">
    <property type="nucleotide sequence ID" value="NZ_JBHUIY010000026.1"/>
</dbReference>
<proteinExistence type="predicted"/>
<organism evidence="3 4">
    <name type="scientific">Phaeospirillum tilakii</name>
    <dbReference type="NCBI Taxonomy" id="741673"/>
    <lineage>
        <taxon>Bacteria</taxon>
        <taxon>Pseudomonadati</taxon>
        <taxon>Pseudomonadota</taxon>
        <taxon>Alphaproteobacteria</taxon>
        <taxon>Rhodospirillales</taxon>
        <taxon>Rhodospirillaceae</taxon>
        <taxon>Phaeospirillum</taxon>
    </lineage>
</organism>
<dbReference type="Gene3D" id="3.40.190.10">
    <property type="entry name" value="Periplasmic binding protein-like II"/>
    <property type="match status" value="2"/>
</dbReference>
<dbReference type="SUPFAM" id="SSF53850">
    <property type="entry name" value="Periplasmic binding protein-like II"/>
    <property type="match status" value="1"/>
</dbReference>
<accession>A0ABW5CE70</accession>
<name>A0ABW5CE70_9PROT</name>
<comment type="caution">
    <text evidence="3">The sequence shown here is derived from an EMBL/GenBank/DDBJ whole genome shotgun (WGS) entry which is preliminary data.</text>
</comment>
<feature type="chain" id="PRO_5046676307" evidence="2">
    <location>
        <begin position="19"/>
        <end position="415"/>
    </location>
</feature>
<gene>
    <name evidence="3" type="ORF">ACFSNB_12810</name>
</gene>
<evidence type="ECO:0000256" key="1">
    <source>
        <dbReference type="ARBA" id="ARBA00022729"/>
    </source>
</evidence>
<keyword evidence="1 2" id="KW-0732">Signal</keyword>
<evidence type="ECO:0000256" key="2">
    <source>
        <dbReference type="SAM" id="SignalP"/>
    </source>
</evidence>
<feature type="signal peptide" evidence="2">
    <location>
        <begin position="1"/>
        <end position="18"/>
    </location>
</feature>
<reference evidence="4" key="1">
    <citation type="journal article" date="2019" name="Int. J. Syst. Evol. Microbiol.">
        <title>The Global Catalogue of Microorganisms (GCM) 10K type strain sequencing project: providing services to taxonomists for standard genome sequencing and annotation.</title>
        <authorList>
            <consortium name="The Broad Institute Genomics Platform"/>
            <consortium name="The Broad Institute Genome Sequencing Center for Infectious Disease"/>
            <person name="Wu L."/>
            <person name="Ma J."/>
        </authorList>
    </citation>
    <scope>NUCLEOTIDE SEQUENCE [LARGE SCALE GENOMIC DNA]</scope>
    <source>
        <strain evidence="4">KCTC 15012</strain>
    </source>
</reference>